<evidence type="ECO:0000256" key="2">
    <source>
        <dbReference type="ARBA" id="ARBA00022475"/>
    </source>
</evidence>
<feature type="domain" description="RDD" evidence="7">
    <location>
        <begin position="7"/>
        <end position="149"/>
    </location>
</feature>
<keyword evidence="4 6" id="KW-1133">Transmembrane helix</keyword>
<dbReference type="AlphaFoldDB" id="A0AAT9GCZ3"/>
<evidence type="ECO:0000256" key="1">
    <source>
        <dbReference type="ARBA" id="ARBA00004651"/>
    </source>
</evidence>
<evidence type="ECO:0000256" key="6">
    <source>
        <dbReference type="SAM" id="Phobius"/>
    </source>
</evidence>
<gene>
    <name evidence="8" type="ORF">DMENIID0003_07820</name>
</gene>
<dbReference type="PANTHER" id="PTHR36115:SF4">
    <property type="entry name" value="MEMBRANE PROTEIN"/>
    <property type="match status" value="1"/>
</dbReference>
<accession>A0AAT9GCZ3</accession>
<feature type="transmembrane region" description="Helical" evidence="6">
    <location>
        <begin position="48"/>
        <end position="73"/>
    </location>
</feature>
<evidence type="ECO:0000259" key="7">
    <source>
        <dbReference type="Pfam" id="PF06271"/>
    </source>
</evidence>
<keyword evidence="5 6" id="KW-0472">Membrane</keyword>
<protein>
    <recommendedName>
        <fullName evidence="7">RDD domain-containing protein</fullName>
    </recommendedName>
</protein>
<proteinExistence type="predicted"/>
<evidence type="ECO:0000256" key="5">
    <source>
        <dbReference type="ARBA" id="ARBA00023136"/>
    </source>
</evidence>
<dbReference type="InterPro" id="IPR051791">
    <property type="entry name" value="Pra-immunoreactive"/>
</dbReference>
<reference evidence="8" key="1">
    <citation type="submission" date="2024-01" db="EMBL/GenBank/DDBJ databases">
        <title>Sequencing the genomes of a sandfly, Sergentomyia squamirostris, and its two endosymbionts.</title>
        <authorList>
            <person name="Itokawa K."/>
            <person name="Sanjoba C."/>
        </authorList>
    </citation>
    <scope>NUCLEOTIDE SEQUENCE</scope>
    <source>
        <strain evidence="8">WSSQ</strain>
    </source>
</reference>
<evidence type="ECO:0000313" key="8">
    <source>
        <dbReference type="EMBL" id="BFD47708.1"/>
    </source>
</evidence>
<dbReference type="PANTHER" id="PTHR36115">
    <property type="entry name" value="PROLINE-RICH ANTIGEN HOMOLOG-RELATED"/>
    <property type="match status" value="1"/>
</dbReference>
<keyword evidence="3 6" id="KW-0812">Transmembrane</keyword>
<evidence type="ECO:0000256" key="3">
    <source>
        <dbReference type="ARBA" id="ARBA00022692"/>
    </source>
</evidence>
<dbReference type="GO" id="GO:0005886">
    <property type="term" value="C:plasma membrane"/>
    <property type="evidence" value="ECO:0007669"/>
    <property type="project" value="UniProtKB-SubCell"/>
</dbReference>
<dbReference type="Pfam" id="PF06271">
    <property type="entry name" value="RDD"/>
    <property type="match status" value="1"/>
</dbReference>
<sequence>MDKKVNYSTMTRRTLAFIVDCILFIAIPFGLMAVGFSLTHAIQGIMGAIIVITTIVFSLFLMIPCIFHIFMLVKFGGTPGHLLFSMRVKDKDTFESITTMQAMKRTIALFIIYCISLCNPILFLAILILVLVCAVGDEHKQAFHDKIANTVVIDYKPS</sequence>
<keyword evidence="2" id="KW-1003">Cell membrane</keyword>
<name>A0AAT9GCZ3_9RICK</name>
<dbReference type="InterPro" id="IPR010432">
    <property type="entry name" value="RDD"/>
</dbReference>
<comment type="subcellular location">
    <subcellularLocation>
        <location evidence="1">Cell membrane</location>
        <topology evidence="1">Multi-pass membrane protein</topology>
    </subcellularLocation>
</comment>
<feature type="transmembrane region" description="Helical" evidence="6">
    <location>
        <begin position="107"/>
        <end position="132"/>
    </location>
</feature>
<dbReference type="EMBL" id="AP029172">
    <property type="protein sequence ID" value="BFD47708.1"/>
    <property type="molecule type" value="Genomic_DNA"/>
</dbReference>
<organism evidence="8">
    <name type="scientific">Wolbachia endosymbiont of Sergentomyia squamirostris</name>
    <dbReference type="NCBI Taxonomy" id="3113640"/>
    <lineage>
        <taxon>Bacteria</taxon>
        <taxon>Pseudomonadati</taxon>
        <taxon>Pseudomonadota</taxon>
        <taxon>Alphaproteobacteria</taxon>
        <taxon>Rickettsiales</taxon>
        <taxon>Anaplasmataceae</taxon>
        <taxon>Wolbachieae</taxon>
        <taxon>Wolbachia</taxon>
    </lineage>
</organism>
<feature type="transmembrane region" description="Helical" evidence="6">
    <location>
        <begin position="21"/>
        <end position="42"/>
    </location>
</feature>
<evidence type="ECO:0000256" key="4">
    <source>
        <dbReference type="ARBA" id="ARBA00022989"/>
    </source>
</evidence>